<dbReference type="PANTHER" id="PTHR33529">
    <property type="entry name" value="SLR0882 PROTEIN-RELATED"/>
    <property type="match status" value="1"/>
</dbReference>
<name>A0A947D4C3_9HYPH</name>
<dbReference type="RefSeq" id="WP_261968709.1">
    <property type="nucleotide sequence ID" value="NZ_JAHHZF010000005.1"/>
</dbReference>
<dbReference type="InterPro" id="IPR005495">
    <property type="entry name" value="LptG/LptF_permease"/>
</dbReference>
<keyword evidence="8" id="KW-1185">Reference proteome</keyword>
<feature type="transmembrane region" description="Helical" evidence="6">
    <location>
        <begin position="98"/>
        <end position="122"/>
    </location>
</feature>
<protein>
    <submittedName>
        <fullName evidence="7">LptF/LptG family permease</fullName>
    </submittedName>
</protein>
<dbReference type="GO" id="GO:0043190">
    <property type="term" value="C:ATP-binding cassette (ABC) transporter complex"/>
    <property type="evidence" value="ECO:0007669"/>
    <property type="project" value="TreeGrafter"/>
</dbReference>
<dbReference type="Pfam" id="PF03739">
    <property type="entry name" value="LptF_LptG"/>
    <property type="match status" value="1"/>
</dbReference>
<dbReference type="GO" id="GO:0015920">
    <property type="term" value="P:lipopolysaccharide transport"/>
    <property type="evidence" value="ECO:0007669"/>
    <property type="project" value="TreeGrafter"/>
</dbReference>
<gene>
    <name evidence="7" type="ORF">KL771_11540</name>
</gene>
<comment type="caution">
    <text evidence="7">The sequence shown here is derived from an EMBL/GenBank/DDBJ whole genome shotgun (WGS) entry which is preliminary data.</text>
</comment>
<dbReference type="Proteomes" id="UP000766595">
    <property type="component" value="Unassembled WGS sequence"/>
</dbReference>
<reference evidence="7 8" key="1">
    <citation type="submission" date="2021-06" db="EMBL/GenBank/DDBJ databases">
        <authorList>
            <person name="Grouzdev D.S."/>
            <person name="Koziaeva V."/>
        </authorList>
    </citation>
    <scope>NUCLEOTIDE SEQUENCE [LARGE SCALE GENOMIC DNA]</scope>
    <source>
        <strain evidence="7 8">22</strain>
    </source>
</reference>
<feature type="transmembrane region" description="Helical" evidence="6">
    <location>
        <begin position="56"/>
        <end position="77"/>
    </location>
</feature>
<feature type="transmembrane region" description="Helical" evidence="6">
    <location>
        <begin position="279"/>
        <end position="296"/>
    </location>
</feature>
<evidence type="ECO:0000313" key="7">
    <source>
        <dbReference type="EMBL" id="MBT9290093.1"/>
    </source>
</evidence>
<evidence type="ECO:0000256" key="6">
    <source>
        <dbReference type="SAM" id="Phobius"/>
    </source>
</evidence>
<sequence>MGLIERYLLKRLTAAFLTTLVALAGVVWTTQALRQMSLVTAKGQTLLILVEISVLALPYLSVVIAPFALLVAAIFTLNALNADSELVVINASGGSRMVVLRPLLILAGLVGVAMLAIATVAAPEAQKLLRTEITKVNVDLIATIVRPGRFTEIEPGLTFHIRSRGGDGSLVGLVIDDRRDKEIAYTYIADRAVVLETPGRTLLVMRDGVLQRIQTRDDSLSIVKFEAYAFDLSELTPQNAKPVFRANERSTAELLAPDLADDYTAKNIGRFRYELNDRLSQPLLPVAFAVIAFLFLGDARTNRQGRGLAVALTLVAAVLVRGLHFAALSGSIGSAAAAGLTYVVPVAVIVAGLAMIRLDRQFALPRTAERLLETLADFGQSIVDRFGPRTRGEAG</sequence>
<keyword evidence="2" id="KW-1003">Cell membrane</keyword>
<feature type="transmembrane region" description="Helical" evidence="6">
    <location>
        <begin position="334"/>
        <end position="356"/>
    </location>
</feature>
<dbReference type="PANTHER" id="PTHR33529:SF6">
    <property type="entry name" value="YJGP_YJGQ FAMILY PERMEASE"/>
    <property type="match status" value="1"/>
</dbReference>
<evidence type="ECO:0000256" key="1">
    <source>
        <dbReference type="ARBA" id="ARBA00004651"/>
    </source>
</evidence>
<evidence type="ECO:0000313" key="8">
    <source>
        <dbReference type="Proteomes" id="UP000766595"/>
    </source>
</evidence>
<evidence type="ECO:0000256" key="2">
    <source>
        <dbReference type="ARBA" id="ARBA00022475"/>
    </source>
</evidence>
<accession>A0A947D4C3</accession>
<dbReference type="EMBL" id="JAHHZF010000005">
    <property type="protein sequence ID" value="MBT9290093.1"/>
    <property type="molecule type" value="Genomic_DNA"/>
</dbReference>
<dbReference type="AlphaFoldDB" id="A0A947D4C3"/>
<proteinExistence type="predicted"/>
<keyword evidence="4 6" id="KW-1133">Transmembrane helix</keyword>
<evidence type="ECO:0000256" key="4">
    <source>
        <dbReference type="ARBA" id="ARBA00022989"/>
    </source>
</evidence>
<keyword evidence="3 6" id="KW-0812">Transmembrane</keyword>
<feature type="transmembrane region" description="Helical" evidence="6">
    <location>
        <begin position="308"/>
        <end position="328"/>
    </location>
</feature>
<organism evidence="7 8">
    <name type="scientific">Prosthecodimorpha staleyi</name>
    <dbReference type="NCBI Taxonomy" id="2840188"/>
    <lineage>
        <taxon>Bacteria</taxon>
        <taxon>Pseudomonadati</taxon>
        <taxon>Pseudomonadota</taxon>
        <taxon>Alphaproteobacteria</taxon>
        <taxon>Hyphomicrobiales</taxon>
        <taxon>Ancalomicrobiaceae</taxon>
        <taxon>Prosthecodimorpha</taxon>
    </lineage>
</organism>
<evidence type="ECO:0000256" key="5">
    <source>
        <dbReference type="ARBA" id="ARBA00023136"/>
    </source>
</evidence>
<keyword evidence="5 6" id="KW-0472">Membrane</keyword>
<evidence type="ECO:0000256" key="3">
    <source>
        <dbReference type="ARBA" id="ARBA00022692"/>
    </source>
</evidence>
<comment type="subcellular location">
    <subcellularLocation>
        <location evidence="1">Cell membrane</location>
        <topology evidence="1">Multi-pass membrane protein</topology>
    </subcellularLocation>
</comment>